<feature type="modified residue" description="4-aspartylphosphate" evidence="1">
    <location>
        <position position="64"/>
    </location>
</feature>
<evidence type="ECO:0000313" key="3">
    <source>
        <dbReference type="EMBL" id="SKB32215.1"/>
    </source>
</evidence>
<protein>
    <submittedName>
        <fullName evidence="3">Response regulator receiver domain-containing protein</fullName>
    </submittedName>
</protein>
<evidence type="ECO:0000313" key="4">
    <source>
        <dbReference type="Proteomes" id="UP000190339"/>
    </source>
</evidence>
<evidence type="ECO:0000256" key="1">
    <source>
        <dbReference type="PROSITE-ProRule" id="PRU00169"/>
    </source>
</evidence>
<dbReference type="RefSeq" id="WP_079511297.1">
    <property type="nucleotide sequence ID" value="NZ_CAXBOB010000005.1"/>
</dbReference>
<keyword evidence="1" id="KW-0597">Phosphoprotein</keyword>
<dbReference type="OrthoDB" id="673128at2"/>
<dbReference type="Pfam" id="PF00072">
    <property type="entry name" value="Response_reg"/>
    <property type="match status" value="1"/>
</dbReference>
<evidence type="ECO:0000259" key="2">
    <source>
        <dbReference type="PROSITE" id="PS50110"/>
    </source>
</evidence>
<keyword evidence="4" id="KW-1185">Reference proteome</keyword>
<dbReference type="EMBL" id="FUYL01000002">
    <property type="protein sequence ID" value="SKB32215.1"/>
    <property type="molecule type" value="Genomic_DNA"/>
</dbReference>
<dbReference type="InterPro" id="IPR011006">
    <property type="entry name" value="CheY-like_superfamily"/>
</dbReference>
<dbReference type="PROSITE" id="PS50110">
    <property type="entry name" value="RESPONSE_REGULATORY"/>
    <property type="match status" value="1"/>
</dbReference>
<name>A0A1T5ABE1_9FLAO</name>
<dbReference type="SUPFAM" id="SSF52172">
    <property type="entry name" value="CheY-like"/>
    <property type="match status" value="1"/>
</dbReference>
<dbReference type="AlphaFoldDB" id="A0A1T5ABE1"/>
<dbReference type="Proteomes" id="UP000190339">
    <property type="component" value="Unassembled WGS sequence"/>
</dbReference>
<proteinExistence type="predicted"/>
<dbReference type="PANTHER" id="PTHR44520">
    <property type="entry name" value="RESPONSE REGULATOR RCP1-RELATED"/>
    <property type="match status" value="1"/>
</dbReference>
<dbReference type="GO" id="GO:0000160">
    <property type="term" value="P:phosphorelay signal transduction system"/>
    <property type="evidence" value="ECO:0007669"/>
    <property type="project" value="InterPro"/>
</dbReference>
<dbReference type="STRING" id="561365.SAMN05660866_00787"/>
<dbReference type="Gene3D" id="3.40.50.2300">
    <property type="match status" value="1"/>
</dbReference>
<sequence length="135" mass="15510">MKKNVQVCCIIDDDPIFIYGTKRIMKEVDFAENIIVYNNGQEAVDGLKEIINEGGLLPEVIFLDLNMPIMNGWEFLDEYENCRHEISKKTIIYIISSSVDPRDLERVKHYNQVDTYILKPITPDDLGKIISATTV</sequence>
<reference evidence="4" key="1">
    <citation type="submission" date="2017-02" db="EMBL/GenBank/DDBJ databases">
        <authorList>
            <person name="Varghese N."/>
            <person name="Submissions S."/>
        </authorList>
    </citation>
    <scope>NUCLEOTIDE SEQUENCE [LARGE SCALE GENOMIC DNA]</scope>
    <source>
        <strain evidence="4">DSM 23546</strain>
    </source>
</reference>
<feature type="domain" description="Response regulatory" evidence="2">
    <location>
        <begin position="7"/>
        <end position="134"/>
    </location>
</feature>
<gene>
    <name evidence="3" type="ORF">SAMN05660866_00787</name>
</gene>
<dbReference type="InterPro" id="IPR052893">
    <property type="entry name" value="TCS_response_regulator"/>
</dbReference>
<dbReference type="PANTHER" id="PTHR44520:SF2">
    <property type="entry name" value="RESPONSE REGULATOR RCP1"/>
    <property type="match status" value="1"/>
</dbReference>
<organism evidence="3 4">
    <name type="scientific">Maribacter arcticus</name>
    <dbReference type="NCBI Taxonomy" id="561365"/>
    <lineage>
        <taxon>Bacteria</taxon>
        <taxon>Pseudomonadati</taxon>
        <taxon>Bacteroidota</taxon>
        <taxon>Flavobacteriia</taxon>
        <taxon>Flavobacteriales</taxon>
        <taxon>Flavobacteriaceae</taxon>
        <taxon>Maribacter</taxon>
    </lineage>
</organism>
<dbReference type="SMART" id="SM00448">
    <property type="entry name" value="REC"/>
    <property type="match status" value="1"/>
</dbReference>
<accession>A0A1T5ABE1</accession>
<dbReference type="InterPro" id="IPR001789">
    <property type="entry name" value="Sig_transdc_resp-reg_receiver"/>
</dbReference>